<dbReference type="SUPFAM" id="SSF50182">
    <property type="entry name" value="Sm-like ribonucleoproteins"/>
    <property type="match status" value="1"/>
</dbReference>
<evidence type="ECO:0000313" key="12">
    <source>
        <dbReference type="Proteomes" id="UP000011135"/>
    </source>
</evidence>
<dbReference type="Gene3D" id="1.10.287.1260">
    <property type="match status" value="1"/>
</dbReference>
<proteinExistence type="inferred from homology"/>
<dbReference type="Pfam" id="PF00924">
    <property type="entry name" value="MS_channel_2nd"/>
    <property type="match status" value="1"/>
</dbReference>
<keyword evidence="3" id="KW-1003">Cell membrane</keyword>
<protein>
    <submittedName>
        <fullName evidence="11">Potassium efflux system KefA protein</fullName>
    </submittedName>
</protein>
<evidence type="ECO:0000256" key="3">
    <source>
        <dbReference type="ARBA" id="ARBA00022475"/>
    </source>
</evidence>
<evidence type="ECO:0000259" key="10">
    <source>
        <dbReference type="Pfam" id="PF21088"/>
    </source>
</evidence>
<evidence type="ECO:0000259" key="9">
    <source>
        <dbReference type="Pfam" id="PF21082"/>
    </source>
</evidence>
<sequence length="528" mass="60612">MQLLAQKNIKDTLEYSLVTPYHTVFTHLKYLQDDSYHPGIAAKALHPEYAEGEKAENLAIQLKQILDGRGIYIDLDEIPRTTEYKDSVTNKYRYYLTKKYPDLYLERVGKRWYYSGKTINSIPKWHSEVYPFGTNKLLDLLPSLGSTKILGLYAWQLIGILFLIVMSFLLHKLFTFLIEKVIIQVLLRLGYKKLADEVVVPVAKPISFLVIFPLLILLVPVLQLPITMSEYVILALRAIWPVFAIVFFYRLVDIVSIYLSKLADKTESTLDDQLVPLLRKVLKTFVVVVGGLFILDNLEFDITGLIAGLSIGGLAFALAAQDTIKNFFGSLMIFVDRPFQVGDWITSGNVDGTVEEVGFRSTRIRTFRNSLMYIPNGVITNQMIDNHGLRVYRRFMTNIALTYDTPPDLIEVFVDGLKEIVKKHSHTRKDYYEIHFNDMADSSLNVLFYIFFQVPTWSEELRARHEILLQIVRLAEALGVNFAFPTQTLHVETFPEKKGNSPQYIKSTPDLKKKLEDYLNSNKPPDTQ</sequence>
<dbReference type="AlphaFoldDB" id="L8JWS9"/>
<dbReference type="InterPro" id="IPR045042">
    <property type="entry name" value="YnaI-like"/>
</dbReference>
<accession>L8JWS9</accession>
<dbReference type="InterPro" id="IPR011014">
    <property type="entry name" value="MscS_channel_TM-2"/>
</dbReference>
<keyword evidence="5 7" id="KW-1133">Transmembrane helix</keyword>
<dbReference type="Proteomes" id="UP000011135">
    <property type="component" value="Unassembled WGS sequence"/>
</dbReference>
<feature type="domain" description="Mechanosensitive ion channel MscS" evidence="8">
    <location>
        <begin position="322"/>
        <end position="387"/>
    </location>
</feature>
<evidence type="ECO:0000256" key="1">
    <source>
        <dbReference type="ARBA" id="ARBA00004651"/>
    </source>
</evidence>
<dbReference type="EMBL" id="AMZN01000004">
    <property type="protein sequence ID" value="ELR73521.1"/>
    <property type="molecule type" value="Genomic_DNA"/>
</dbReference>
<evidence type="ECO:0000259" key="8">
    <source>
        <dbReference type="Pfam" id="PF00924"/>
    </source>
</evidence>
<evidence type="ECO:0000256" key="6">
    <source>
        <dbReference type="ARBA" id="ARBA00023136"/>
    </source>
</evidence>
<dbReference type="GO" id="GO:0008381">
    <property type="term" value="F:mechanosensitive monoatomic ion channel activity"/>
    <property type="evidence" value="ECO:0007669"/>
    <property type="project" value="UniProtKB-ARBA"/>
</dbReference>
<dbReference type="Pfam" id="PF21088">
    <property type="entry name" value="MS_channel_1st"/>
    <property type="match status" value="1"/>
</dbReference>
<dbReference type="Gene3D" id="2.30.30.60">
    <property type="match status" value="1"/>
</dbReference>
<evidence type="ECO:0000256" key="2">
    <source>
        <dbReference type="ARBA" id="ARBA00008017"/>
    </source>
</evidence>
<dbReference type="InterPro" id="IPR006685">
    <property type="entry name" value="MscS_channel_2nd"/>
</dbReference>
<dbReference type="STRING" id="1237149.C900_02606"/>
<dbReference type="eggNOG" id="COG0668">
    <property type="taxonomic scope" value="Bacteria"/>
</dbReference>
<feature type="transmembrane region" description="Helical" evidence="7">
    <location>
        <begin position="302"/>
        <end position="320"/>
    </location>
</feature>
<dbReference type="InterPro" id="IPR011066">
    <property type="entry name" value="MscS_channel_C_sf"/>
</dbReference>
<evidence type="ECO:0000256" key="4">
    <source>
        <dbReference type="ARBA" id="ARBA00022692"/>
    </source>
</evidence>
<feature type="transmembrane region" description="Helical" evidence="7">
    <location>
        <begin position="277"/>
        <end position="295"/>
    </location>
</feature>
<feature type="domain" description="Mechanosensitive ion channel MscS C-terminal" evidence="9">
    <location>
        <begin position="398"/>
        <end position="480"/>
    </location>
</feature>
<dbReference type="Gene3D" id="3.30.70.100">
    <property type="match status" value="1"/>
</dbReference>
<dbReference type="PANTHER" id="PTHR43634">
    <property type="entry name" value="OW CONDUCTANCE MECHANOSENSITIVE CHANNEL"/>
    <property type="match status" value="1"/>
</dbReference>
<dbReference type="InterPro" id="IPR023408">
    <property type="entry name" value="MscS_beta-dom_sf"/>
</dbReference>
<evidence type="ECO:0000256" key="5">
    <source>
        <dbReference type="ARBA" id="ARBA00022989"/>
    </source>
</evidence>
<feature type="transmembrane region" description="Helical" evidence="7">
    <location>
        <begin position="152"/>
        <end position="178"/>
    </location>
</feature>
<feature type="domain" description="Mechanosensitive ion channel transmembrane helices 2/3" evidence="10">
    <location>
        <begin position="280"/>
        <end position="321"/>
    </location>
</feature>
<keyword evidence="6 7" id="KW-0472">Membrane</keyword>
<reference evidence="11 12" key="1">
    <citation type="submission" date="2012-12" db="EMBL/GenBank/DDBJ databases">
        <title>Genome assembly of Fulvivirga imtechensis AK7.</title>
        <authorList>
            <person name="Nupur N."/>
            <person name="Khatri I."/>
            <person name="Kumar R."/>
            <person name="Subramanian S."/>
            <person name="Pinnaka A."/>
        </authorList>
    </citation>
    <scope>NUCLEOTIDE SEQUENCE [LARGE SCALE GENOMIC DNA]</scope>
    <source>
        <strain evidence="11 12">AK7</strain>
    </source>
</reference>
<dbReference type="Pfam" id="PF21082">
    <property type="entry name" value="MS_channel_3rd"/>
    <property type="match status" value="1"/>
</dbReference>
<keyword evidence="4 7" id="KW-0812">Transmembrane</keyword>
<gene>
    <name evidence="11" type="ORF">C900_02606</name>
</gene>
<evidence type="ECO:0000256" key="7">
    <source>
        <dbReference type="SAM" id="Phobius"/>
    </source>
</evidence>
<keyword evidence="12" id="KW-1185">Reference proteome</keyword>
<evidence type="ECO:0000313" key="11">
    <source>
        <dbReference type="EMBL" id="ELR73521.1"/>
    </source>
</evidence>
<dbReference type="InterPro" id="IPR049142">
    <property type="entry name" value="MS_channel_1st"/>
</dbReference>
<feature type="transmembrane region" description="Helical" evidence="7">
    <location>
        <begin position="231"/>
        <end position="252"/>
    </location>
</feature>
<feature type="transmembrane region" description="Helical" evidence="7">
    <location>
        <begin position="198"/>
        <end position="219"/>
    </location>
</feature>
<dbReference type="SUPFAM" id="SSF82861">
    <property type="entry name" value="Mechanosensitive channel protein MscS (YggB), transmembrane region"/>
    <property type="match status" value="1"/>
</dbReference>
<dbReference type="PATRIC" id="fig|1237149.3.peg.297"/>
<comment type="subcellular location">
    <subcellularLocation>
        <location evidence="1">Cell membrane</location>
        <topology evidence="1">Multi-pass membrane protein</topology>
    </subcellularLocation>
</comment>
<name>L8JWS9_9BACT</name>
<organism evidence="11 12">
    <name type="scientific">Fulvivirga imtechensis AK7</name>
    <dbReference type="NCBI Taxonomy" id="1237149"/>
    <lineage>
        <taxon>Bacteria</taxon>
        <taxon>Pseudomonadati</taxon>
        <taxon>Bacteroidota</taxon>
        <taxon>Cytophagia</taxon>
        <taxon>Cytophagales</taxon>
        <taxon>Fulvivirgaceae</taxon>
        <taxon>Fulvivirga</taxon>
    </lineage>
</organism>
<dbReference type="SUPFAM" id="SSF82689">
    <property type="entry name" value="Mechanosensitive channel protein MscS (YggB), C-terminal domain"/>
    <property type="match status" value="1"/>
</dbReference>
<dbReference type="PANTHER" id="PTHR43634:SF2">
    <property type="entry name" value="LOW CONDUCTANCE MECHANOSENSITIVE CHANNEL YNAI"/>
    <property type="match status" value="1"/>
</dbReference>
<dbReference type="InterPro" id="IPR010920">
    <property type="entry name" value="LSM_dom_sf"/>
</dbReference>
<comment type="similarity">
    <text evidence="2">Belongs to the MscS (TC 1.A.23) family.</text>
</comment>
<dbReference type="InterPro" id="IPR049278">
    <property type="entry name" value="MS_channel_C"/>
</dbReference>
<comment type="caution">
    <text evidence="11">The sequence shown here is derived from an EMBL/GenBank/DDBJ whole genome shotgun (WGS) entry which is preliminary data.</text>
</comment>
<dbReference type="GO" id="GO:0005886">
    <property type="term" value="C:plasma membrane"/>
    <property type="evidence" value="ECO:0007669"/>
    <property type="project" value="UniProtKB-SubCell"/>
</dbReference>